<keyword evidence="5 9" id="KW-0418">Kinase</keyword>
<organism evidence="9 10">
    <name type="scientific">Blautia producta</name>
    <dbReference type="NCBI Taxonomy" id="33035"/>
    <lineage>
        <taxon>Bacteria</taxon>
        <taxon>Bacillati</taxon>
        <taxon>Bacillota</taxon>
        <taxon>Clostridia</taxon>
        <taxon>Lachnospirales</taxon>
        <taxon>Lachnospiraceae</taxon>
        <taxon>Blautia</taxon>
    </lineage>
</organism>
<dbReference type="InterPro" id="IPR050736">
    <property type="entry name" value="Sensor_HK_Regulatory"/>
</dbReference>
<keyword evidence="4 9" id="KW-0808">Transferase</keyword>
<keyword evidence="6" id="KW-0902">Two-component regulatory system</keyword>
<dbReference type="CDD" id="cd00075">
    <property type="entry name" value="HATPase"/>
    <property type="match status" value="1"/>
</dbReference>
<dbReference type="PRINTS" id="PR00344">
    <property type="entry name" value="BCTRLSENSOR"/>
</dbReference>
<dbReference type="InterPro" id="IPR036097">
    <property type="entry name" value="HisK_dim/P_sf"/>
</dbReference>
<keyword evidence="7" id="KW-0812">Transmembrane</keyword>
<proteinExistence type="predicted"/>
<dbReference type="SUPFAM" id="SSF55874">
    <property type="entry name" value="ATPase domain of HSP90 chaperone/DNA topoisomerase II/histidine kinase"/>
    <property type="match status" value="1"/>
</dbReference>
<dbReference type="InterPro" id="IPR036890">
    <property type="entry name" value="HATPase_C_sf"/>
</dbReference>
<dbReference type="Gene3D" id="3.30.565.10">
    <property type="entry name" value="Histidine kinase-like ATPase, C-terminal domain"/>
    <property type="match status" value="1"/>
</dbReference>
<evidence type="ECO:0000256" key="3">
    <source>
        <dbReference type="ARBA" id="ARBA00022553"/>
    </source>
</evidence>
<dbReference type="SMART" id="SM00388">
    <property type="entry name" value="HisKA"/>
    <property type="match status" value="1"/>
</dbReference>
<dbReference type="InterPro" id="IPR003594">
    <property type="entry name" value="HATPase_dom"/>
</dbReference>
<sequence length="470" mass="52612">MKRSGYRTIFHIYLIFFISLLGAVLLAGCLFFLTITVQMPDGRLVRSDWPKDFTESFREEIIFADGTPQIKQTGMESLQENGIGIQLLDPSGREVFSYQEPEQAKAVYSGAELLRIAETGKLEAGEAAAFAGTVSNSGNEYAYILFFPVDVPKVTMYVNGKQFAGGKTIILPILSVLLLLVLVSGVLYGLFTTKAIKRLISAVGEIAARSYLPVQEHGVFQDLYESLNGLDAEIRAGDQLRQQTEKMREEWIANITHDLKTPLSPVKGYAEILYEADEKSEEQYRRYGQIILKNAAYMETLIDDLKLTYQLDNKMLPVNLEEQNIVRFLKELVIDILNTPEYENRTVHFESSADTISFQFDQRLFTRAFRNLIINAIVHGEKNTEVTLSVSESDTVLKVLVADNGKGMKPEIVEHLFDRYYRGTDTGQKAEGSGLGLAIAKGIIELHRGTISVSSVPSVGTAFQMEFPLR</sequence>
<keyword evidence="3" id="KW-0597">Phosphoprotein</keyword>
<feature type="domain" description="Histidine kinase" evidence="8">
    <location>
        <begin position="254"/>
        <end position="470"/>
    </location>
</feature>
<dbReference type="GO" id="GO:0000155">
    <property type="term" value="F:phosphorelay sensor kinase activity"/>
    <property type="evidence" value="ECO:0007669"/>
    <property type="project" value="InterPro"/>
</dbReference>
<dbReference type="Pfam" id="PF00512">
    <property type="entry name" value="HisKA"/>
    <property type="match status" value="1"/>
</dbReference>
<dbReference type="InterPro" id="IPR005467">
    <property type="entry name" value="His_kinase_dom"/>
</dbReference>
<dbReference type="PROSITE" id="PS50109">
    <property type="entry name" value="HIS_KIN"/>
    <property type="match status" value="1"/>
</dbReference>
<evidence type="ECO:0000256" key="6">
    <source>
        <dbReference type="ARBA" id="ARBA00023012"/>
    </source>
</evidence>
<dbReference type="Proteomes" id="UP000289794">
    <property type="component" value="Chromosome"/>
</dbReference>
<dbReference type="AlphaFoldDB" id="A0A4P6M1K9"/>
<keyword evidence="7" id="KW-1133">Transmembrane helix</keyword>
<dbReference type="KEGG" id="bpro:PMF13cell1_04055"/>
<evidence type="ECO:0000256" key="7">
    <source>
        <dbReference type="SAM" id="Phobius"/>
    </source>
</evidence>
<gene>
    <name evidence="9" type="primary">resE_9</name>
    <name evidence="9" type="ORF">PMF13cell1_04055</name>
</gene>
<reference evidence="9 10" key="1">
    <citation type="submission" date="2019-01" db="EMBL/GenBank/DDBJ databases">
        <title>PMF-metabolizing Aryl O-demethylase.</title>
        <authorList>
            <person name="Kim M."/>
        </authorList>
    </citation>
    <scope>NUCLEOTIDE SEQUENCE [LARGE SCALE GENOMIC DNA]</scope>
    <source>
        <strain evidence="9 10">PMF1</strain>
    </source>
</reference>
<dbReference type="PANTHER" id="PTHR43711">
    <property type="entry name" value="TWO-COMPONENT HISTIDINE KINASE"/>
    <property type="match status" value="1"/>
</dbReference>
<dbReference type="EMBL" id="CP035945">
    <property type="protein sequence ID" value="QBE98489.1"/>
    <property type="molecule type" value="Genomic_DNA"/>
</dbReference>
<accession>A0A4P6M1K9</accession>
<evidence type="ECO:0000256" key="1">
    <source>
        <dbReference type="ARBA" id="ARBA00000085"/>
    </source>
</evidence>
<dbReference type="Gene3D" id="1.10.287.130">
    <property type="match status" value="1"/>
</dbReference>
<feature type="transmembrane region" description="Helical" evidence="7">
    <location>
        <begin position="169"/>
        <end position="191"/>
    </location>
</feature>
<keyword evidence="7" id="KW-0472">Membrane</keyword>
<dbReference type="InterPro" id="IPR003661">
    <property type="entry name" value="HisK_dim/P_dom"/>
</dbReference>
<evidence type="ECO:0000313" key="10">
    <source>
        <dbReference type="Proteomes" id="UP000289794"/>
    </source>
</evidence>
<evidence type="ECO:0000256" key="4">
    <source>
        <dbReference type="ARBA" id="ARBA00022679"/>
    </source>
</evidence>
<dbReference type="PANTHER" id="PTHR43711:SF1">
    <property type="entry name" value="HISTIDINE KINASE 1"/>
    <property type="match status" value="1"/>
</dbReference>
<dbReference type="Pfam" id="PF02518">
    <property type="entry name" value="HATPase_c"/>
    <property type="match status" value="1"/>
</dbReference>
<dbReference type="RefSeq" id="WP_130181896.1">
    <property type="nucleotide sequence ID" value="NZ_CP035945.1"/>
</dbReference>
<feature type="transmembrane region" description="Helical" evidence="7">
    <location>
        <begin position="12"/>
        <end position="35"/>
    </location>
</feature>
<name>A0A4P6M1K9_9FIRM</name>
<dbReference type="PROSITE" id="PS51257">
    <property type="entry name" value="PROKAR_LIPOPROTEIN"/>
    <property type="match status" value="1"/>
</dbReference>
<evidence type="ECO:0000256" key="2">
    <source>
        <dbReference type="ARBA" id="ARBA00012438"/>
    </source>
</evidence>
<evidence type="ECO:0000259" key="8">
    <source>
        <dbReference type="PROSITE" id="PS50109"/>
    </source>
</evidence>
<evidence type="ECO:0000256" key="5">
    <source>
        <dbReference type="ARBA" id="ARBA00022777"/>
    </source>
</evidence>
<dbReference type="InterPro" id="IPR004358">
    <property type="entry name" value="Sig_transdc_His_kin-like_C"/>
</dbReference>
<protein>
    <recommendedName>
        <fullName evidence="2">histidine kinase</fullName>
        <ecNumber evidence="2">2.7.13.3</ecNumber>
    </recommendedName>
</protein>
<dbReference type="CDD" id="cd00082">
    <property type="entry name" value="HisKA"/>
    <property type="match status" value="1"/>
</dbReference>
<dbReference type="EC" id="2.7.13.3" evidence="2"/>
<dbReference type="SMART" id="SM00387">
    <property type="entry name" value="HATPase_c"/>
    <property type="match status" value="1"/>
</dbReference>
<evidence type="ECO:0000313" key="9">
    <source>
        <dbReference type="EMBL" id="QBE98489.1"/>
    </source>
</evidence>
<comment type="catalytic activity">
    <reaction evidence="1">
        <text>ATP + protein L-histidine = ADP + protein N-phospho-L-histidine.</text>
        <dbReference type="EC" id="2.7.13.3"/>
    </reaction>
</comment>
<dbReference type="SUPFAM" id="SSF47384">
    <property type="entry name" value="Homodimeric domain of signal transducing histidine kinase"/>
    <property type="match status" value="1"/>
</dbReference>